<dbReference type="Proteomes" id="UP000179937">
    <property type="component" value="Unassembled WGS sequence"/>
</dbReference>
<protein>
    <submittedName>
        <fullName evidence="1">Uncharacterized protein</fullName>
    </submittedName>
</protein>
<organism evidence="1 2">
    <name type="scientific">Acinetobacter baumannii</name>
    <dbReference type="NCBI Taxonomy" id="470"/>
    <lineage>
        <taxon>Bacteria</taxon>
        <taxon>Pseudomonadati</taxon>
        <taxon>Pseudomonadota</taxon>
        <taxon>Gammaproteobacteria</taxon>
        <taxon>Moraxellales</taxon>
        <taxon>Moraxellaceae</taxon>
        <taxon>Acinetobacter</taxon>
        <taxon>Acinetobacter calcoaceticus/baumannii complex</taxon>
    </lineage>
</organism>
<accession>A0A1S2G174</accession>
<comment type="caution">
    <text evidence="1">The sequence shown here is derived from an EMBL/GenBank/DDBJ whole genome shotgun (WGS) entry which is preliminary data.</text>
</comment>
<proteinExistence type="predicted"/>
<gene>
    <name evidence="1" type="ORF">A7M90_15855</name>
</gene>
<sequence length="90" mass="10439">MKKLAKILRFSIGVLIVLLAYAALIFFIRYIWDLVVFRNIILIILSFGLYFISLIYGDDDDSTISLLLLISTIAMVLFTTFNLFLQLINW</sequence>
<reference evidence="1 2" key="1">
    <citation type="submission" date="2016-05" db="EMBL/GenBank/DDBJ databases">
        <title>The evolution of Acinetobacter baumannii in vivo.</title>
        <authorList>
            <person name="Hua X."/>
            <person name="Yu Y."/>
        </authorList>
    </citation>
    <scope>NUCLEOTIDE SEQUENCE [LARGE SCALE GENOMIC DNA]</scope>
    <source>
        <strain evidence="1 2">XH647</strain>
    </source>
</reference>
<dbReference type="AlphaFoldDB" id="A0A1S2G174"/>
<dbReference type="EMBL" id="LYKI01000008">
    <property type="protein sequence ID" value="OIG74162.1"/>
    <property type="molecule type" value="Genomic_DNA"/>
</dbReference>
<evidence type="ECO:0000313" key="2">
    <source>
        <dbReference type="Proteomes" id="UP000179937"/>
    </source>
</evidence>
<evidence type="ECO:0000313" key="1">
    <source>
        <dbReference type="EMBL" id="OIG74162.1"/>
    </source>
</evidence>
<name>A0A1S2G174_ACIBA</name>